<evidence type="ECO:0000313" key="3">
    <source>
        <dbReference type="Proteomes" id="UP000006502"/>
    </source>
</evidence>
<feature type="compositionally biased region" description="Low complexity" evidence="1">
    <location>
        <begin position="46"/>
        <end position="58"/>
    </location>
</feature>
<dbReference type="EMBL" id="CP003731">
    <property type="protein sequence ID" value="AFO52070.1"/>
    <property type="molecule type" value="Genomic_DNA"/>
</dbReference>
<dbReference type="AlphaFoldDB" id="I7B9X0"/>
<dbReference type="STRING" id="1212765.MHLP_02450"/>
<dbReference type="KEGG" id="mhl:MHLP_02450"/>
<organism evidence="2 3">
    <name type="scientific">Mycoplasma haematolamae (strain Purdue)</name>
    <dbReference type="NCBI Taxonomy" id="1212765"/>
    <lineage>
        <taxon>Bacteria</taxon>
        <taxon>Bacillati</taxon>
        <taxon>Mycoplasmatota</taxon>
        <taxon>Mollicutes</taxon>
        <taxon>Mycoplasmataceae</taxon>
        <taxon>Mycoplasma</taxon>
    </lineage>
</organism>
<sequence length="65" mass="6662">MVNKSFFKLTAGTKCCLWTIGGTIALGGGSTGGHFLREWVDKKDPSTSSSQSASQSRQGAGIPGG</sequence>
<dbReference type="Proteomes" id="UP000006502">
    <property type="component" value="Chromosome"/>
</dbReference>
<keyword evidence="3" id="KW-1185">Reference proteome</keyword>
<gene>
    <name evidence="2" type="ordered locus">MHLP_02450</name>
</gene>
<reference evidence="3" key="2">
    <citation type="submission" date="2012-07" db="EMBL/GenBank/DDBJ databases">
        <title>Complete genome sequence of 'Candidatus Mycoplasma haemolamae'.</title>
        <authorList>
            <person name="Guimaraes A.M.S."/>
            <person name="Toth B."/>
            <person name="Santos A.P."/>
            <person name="Nascimento N.C."/>
            <person name="Sojka J.E."/>
            <person name="Messick J.B."/>
        </authorList>
    </citation>
    <scope>NUCLEOTIDE SEQUENCE [LARGE SCALE GENOMIC DNA]</scope>
    <source>
        <strain evidence="3">Purdue</strain>
    </source>
</reference>
<evidence type="ECO:0000313" key="2">
    <source>
        <dbReference type="EMBL" id="AFO52070.1"/>
    </source>
</evidence>
<feature type="region of interest" description="Disordered" evidence="1">
    <location>
        <begin position="41"/>
        <end position="65"/>
    </location>
</feature>
<reference evidence="2 3" key="1">
    <citation type="journal article" date="2012" name="J. Bacteriol.">
        <title>Genome Sequence of "Candidatus Mycoplasma haemolamae" Strain Purdue, a Red Blood Cell Pathogen of Alpacas (Vicugna pacos) and Llamas (Lama glama).</title>
        <authorList>
            <person name="Guimaraes A.M."/>
            <person name="Toth B."/>
            <person name="Santos A.P."/>
            <person name="do Nascimento N.C."/>
            <person name="Kritchevsky J.E."/>
            <person name="Messick J.B."/>
        </authorList>
    </citation>
    <scope>NUCLEOTIDE SEQUENCE [LARGE SCALE GENOMIC DNA]</scope>
    <source>
        <strain evidence="2 3">Purdue</strain>
    </source>
</reference>
<dbReference type="PATRIC" id="fig|1212765.3.peg.551"/>
<proteinExistence type="predicted"/>
<name>I7B9X0_MYCHA</name>
<protein>
    <submittedName>
        <fullName evidence="2">Uncharacterized protein</fullName>
    </submittedName>
</protein>
<evidence type="ECO:0000256" key="1">
    <source>
        <dbReference type="SAM" id="MobiDB-lite"/>
    </source>
</evidence>
<accession>I7B9X0</accession>
<dbReference type="HOGENOM" id="CLU_2845118_0_0_14"/>